<accession>A0ABQ5ENB0</accession>
<dbReference type="EMBL" id="BQNB010016484">
    <property type="protein sequence ID" value="GJT52304.1"/>
    <property type="molecule type" value="Genomic_DNA"/>
</dbReference>
<comment type="caution">
    <text evidence="1">The sequence shown here is derived from an EMBL/GenBank/DDBJ whole genome shotgun (WGS) entry which is preliminary data.</text>
</comment>
<reference evidence="1" key="1">
    <citation type="journal article" date="2022" name="Int. J. Mol. Sci.">
        <title>Draft Genome of Tanacetum Coccineum: Genomic Comparison of Closely Related Tanacetum-Family Plants.</title>
        <authorList>
            <person name="Yamashiro T."/>
            <person name="Shiraishi A."/>
            <person name="Nakayama K."/>
            <person name="Satake H."/>
        </authorList>
    </citation>
    <scope>NUCLEOTIDE SEQUENCE</scope>
</reference>
<evidence type="ECO:0000313" key="2">
    <source>
        <dbReference type="Proteomes" id="UP001151760"/>
    </source>
</evidence>
<sequence length="111" mass="12199">MQSLPKALHQQGRQNHTYTSVMTDEICMIAHSLIREKPKAKVIDSGSPTKLKVLLGDKSAVEVVKQPTEVVKYKALDVAVKDKVHADVVKDKVPVVKDKSAIDVVSDKVQV</sequence>
<organism evidence="1 2">
    <name type="scientific">Tanacetum coccineum</name>
    <dbReference type="NCBI Taxonomy" id="301880"/>
    <lineage>
        <taxon>Eukaryota</taxon>
        <taxon>Viridiplantae</taxon>
        <taxon>Streptophyta</taxon>
        <taxon>Embryophyta</taxon>
        <taxon>Tracheophyta</taxon>
        <taxon>Spermatophyta</taxon>
        <taxon>Magnoliopsida</taxon>
        <taxon>eudicotyledons</taxon>
        <taxon>Gunneridae</taxon>
        <taxon>Pentapetalae</taxon>
        <taxon>asterids</taxon>
        <taxon>campanulids</taxon>
        <taxon>Asterales</taxon>
        <taxon>Asteraceae</taxon>
        <taxon>Asteroideae</taxon>
        <taxon>Anthemideae</taxon>
        <taxon>Anthemidinae</taxon>
        <taxon>Tanacetum</taxon>
    </lineage>
</organism>
<gene>
    <name evidence="1" type="ORF">Tco_0978461</name>
</gene>
<protein>
    <submittedName>
        <fullName evidence="1">Uncharacterized protein</fullName>
    </submittedName>
</protein>
<proteinExistence type="predicted"/>
<keyword evidence="2" id="KW-1185">Reference proteome</keyword>
<reference evidence="1" key="2">
    <citation type="submission" date="2022-01" db="EMBL/GenBank/DDBJ databases">
        <authorList>
            <person name="Yamashiro T."/>
            <person name="Shiraishi A."/>
            <person name="Satake H."/>
            <person name="Nakayama K."/>
        </authorList>
    </citation>
    <scope>NUCLEOTIDE SEQUENCE</scope>
</reference>
<dbReference type="Proteomes" id="UP001151760">
    <property type="component" value="Unassembled WGS sequence"/>
</dbReference>
<evidence type="ECO:0000313" key="1">
    <source>
        <dbReference type="EMBL" id="GJT52304.1"/>
    </source>
</evidence>
<name>A0ABQ5ENB0_9ASTR</name>